<feature type="region of interest" description="Disordered" evidence="1">
    <location>
        <begin position="128"/>
        <end position="203"/>
    </location>
</feature>
<evidence type="ECO:0000313" key="3">
    <source>
        <dbReference type="Proteomes" id="UP000593567"/>
    </source>
</evidence>
<feature type="compositionally biased region" description="Basic and acidic residues" evidence="1">
    <location>
        <begin position="148"/>
        <end position="159"/>
    </location>
</feature>
<evidence type="ECO:0000313" key="2">
    <source>
        <dbReference type="EMBL" id="KAF6017034.1"/>
    </source>
</evidence>
<sequence length="366" mass="42148">MLESEEILAEVSMIKEYEYNQWARTKPLNPRDYENSKPIHSDKLESKCLQPSWYTTKQNNSLTALGTKNPLFSYEDLIRKFSQPKFLKRMGFIDSERDFNPIQVTLPDEEDVKNSQVAECARLEVDQTITPAVSNEEADLELLPPENNYDKTELSHPEPGDGEASESEELLSDDEEYQTEPDILINIPPERIPSSKRSNRQKLSLYKDDNMISSSKTALVEINLNQSVEKDISSKNLVVAKDSDRFKMPLPTVKLTDSLANQRKLGANLSSEQRYSKSKTFHAKTFRKETQKIDFPLKLHYADRKSVKFSQPICLCPKLSKETLNSLQAPTINKYYMKQNYGLNRCQLHNISRNSRSRDKIILKSL</sequence>
<feature type="compositionally biased region" description="Acidic residues" evidence="1">
    <location>
        <begin position="160"/>
        <end position="179"/>
    </location>
</feature>
<dbReference type="EMBL" id="VXIV02003439">
    <property type="protein sequence ID" value="KAF6017034.1"/>
    <property type="molecule type" value="Genomic_DNA"/>
</dbReference>
<protein>
    <submittedName>
        <fullName evidence="2">Uncharacterized protein</fullName>
    </submittedName>
</protein>
<dbReference type="AlphaFoldDB" id="A0A7J7IUF3"/>
<gene>
    <name evidence="2" type="ORF">EB796_024655</name>
</gene>
<comment type="caution">
    <text evidence="2">The sequence shown here is derived from an EMBL/GenBank/DDBJ whole genome shotgun (WGS) entry which is preliminary data.</text>
</comment>
<evidence type="ECO:0000256" key="1">
    <source>
        <dbReference type="SAM" id="MobiDB-lite"/>
    </source>
</evidence>
<keyword evidence="3" id="KW-1185">Reference proteome</keyword>
<proteinExistence type="predicted"/>
<dbReference type="Proteomes" id="UP000593567">
    <property type="component" value="Unassembled WGS sequence"/>
</dbReference>
<accession>A0A7J7IUF3</accession>
<name>A0A7J7IUF3_BUGNE</name>
<reference evidence="2" key="1">
    <citation type="submission" date="2020-06" db="EMBL/GenBank/DDBJ databases">
        <title>Draft genome of Bugula neritina, a colonial animal packing powerful symbionts and potential medicines.</title>
        <authorList>
            <person name="Rayko M."/>
        </authorList>
    </citation>
    <scope>NUCLEOTIDE SEQUENCE [LARGE SCALE GENOMIC DNA]</scope>
    <source>
        <strain evidence="2">Kwan_BN1</strain>
    </source>
</reference>
<organism evidence="2 3">
    <name type="scientific">Bugula neritina</name>
    <name type="common">Brown bryozoan</name>
    <name type="synonym">Sertularia neritina</name>
    <dbReference type="NCBI Taxonomy" id="10212"/>
    <lineage>
        <taxon>Eukaryota</taxon>
        <taxon>Metazoa</taxon>
        <taxon>Spiralia</taxon>
        <taxon>Lophotrochozoa</taxon>
        <taxon>Bryozoa</taxon>
        <taxon>Gymnolaemata</taxon>
        <taxon>Cheilostomatida</taxon>
        <taxon>Flustrina</taxon>
        <taxon>Buguloidea</taxon>
        <taxon>Bugulidae</taxon>
        <taxon>Bugula</taxon>
    </lineage>
</organism>